<evidence type="ECO:0000313" key="2">
    <source>
        <dbReference type="Proteomes" id="UP001239111"/>
    </source>
</evidence>
<comment type="caution">
    <text evidence="1">The sequence shown here is derived from an EMBL/GenBank/DDBJ whole genome shotgun (WGS) entry which is preliminary data.</text>
</comment>
<protein>
    <submittedName>
        <fullName evidence="1">Uncharacterized protein</fullName>
    </submittedName>
</protein>
<gene>
    <name evidence="1" type="ORF">QAD02_022714</name>
</gene>
<dbReference type="EMBL" id="CM056741">
    <property type="protein sequence ID" value="KAJ8686920.1"/>
    <property type="molecule type" value="Genomic_DNA"/>
</dbReference>
<evidence type="ECO:0000313" key="1">
    <source>
        <dbReference type="EMBL" id="KAJ8686920.1"/>
    </source>
</evidence>
<reference evidence="1" key="1">
    <citation type="submission" date="2023-04" db="EMBL/GenBank/DDBJ databases">
        <title>A chromosome-level genome assembly of the parasitoid wasp Eretmocerus hayati.</title>
        <authorList>
            <person name="Zhong Y."/>
            <person name="Liu S."/>
            <person name="Liu Y."/>
        </authorList>
    </citation>
    <scope>NUCLEOTIDE SEQUENCE</scope>
    <source>
        <strain evidence="1">ZJU_SS_LIU_2023</strain>
    </source>
</reference>
<sequence>MIPALIVFIALGLRFSSGYNDFPSLITANATMAVIVDKSFFDDFDSYREALGIIPEVITEVIRKTMRISGIAFTIFETTNVNLGRDYTVLLSITECASTWLLFEQAVREKIVHLALTDPDCPRLPEGTGISLPMILPGEELPQIFLDLRMSKTLMWPKVNVIHDDTFARDTISRVVKALSVELPDTRLSLAARTLFSTKFERNEGVMRKRIADILSNHRVDLLGNCFMLIINMDLVSTVMEVAKTLQMVHPASQWLFIMSEGASRTSNVTSFIDLLSEGENIAFIYNATDLGPKCNMGLVCHIEELMRALAISLENSLLSELELYDHVTEEEFEVVRLSKAERKQEIIKSLNKELAFSRSMDESSSCGECINWRITSAITWGTSFEQRPENKRERQQHGQGKLLEAGVWSPSPGIHMTEPLFPHIKHGFRGINLPVSSFHNPPWQVIKYSQSGTREYGGIIFDILNQLSAILNFTYTVQLPSAAAKASHSVFETPSDYNNRSKESEAAAMSVAQKPPREIMDLVRTKKVFLAAIASTISENAHGVNFTSLIAVQTYGLLSAKPETLSRVFLFVAPFGGDTWICLVVSLVIIGPILYFMVKLSPMPVSENETHTLNSTWYCCWYVYGALLQQAGTSLPKPDSARLIIGTWWLVVMVIVATYAGNLIAFLTFPRMDTPIDSVDDLLERSDQFKWAMPNGSTLESYLAAASVHELRYKQLLEGAGRLNPTKPEEALERIKSDRLVLIDWRSSLGFLMRADLIQTGGCHFHMGAEEFMMEKLGMMIAGDSPYIILVNKAIERMHEAGLIKKWTDEKMPMKDKCWEVMNTNQEATNHEVSMGDMQGIFFVLAIASQVTKVSGHYYEPFPPIYYEPWRHYRLPPRPLLPVEMMTDAVNGMGTRMLQQYVENGNVAFSPAGVGFILAALFEGSAGRSRQQISDCLALPRDRNIVRMGFKDILNRLRTYLNPDGFLGGLNLNRENTQLRPDFEIVLQFYGFDLLSDTSNFTTNNGSNFGLKGSRATTINPGSTVMPGGANGNGTASNTTMIPNGMLQ</sequence>
<keyword evidence="2" id="KW-1185">Reference proteome</keyword>
<accession>A0ACC2PTJ8</accession>
<dbReference type="Proteomes" id="UP001239111">
    <property type="component" value="Chromosome 1"/>
</dbReference>
<proteinExistence type="predicted"/>
<name>A0ACC2PTJ8_9HYME</name>
<organism evidence="1 2">
    <name type="scientific">Eretmocerus hayati</name>
    <dbReference type="NCBI Taxonomy" id="131215"/>
    <lineage>
        <taxon>Eukaryota</taxon>
        <taxon>Metazoa</taxon>
        <taxon>Ecdysozoa</taxon>
        <taxon>Arthropoda</taxon>
        <taxon>Hexapoda</taxon>
        <taxon>Insecta</taxon>
        <taxon>Pterygota</taxon>
        <taxon>Neoptera</taxon>
        <taxon>Endopterygota</taxon>
        <taxon>Hymenoptera</taxon>
        <taxon>Apocrita</taxon>
        <taxon>Proctotrupomorpha</taxon>
        <taxon>Chalcidoidea</taxon>
        <taxon>Aphelinidae</taxon>
        <taxon>Aphelininae</taxon>
        <taxon>Eretmocerus</taxon>
    </lineage>
</organism>